<reference evidence="1 2" key="2">
    <citation type="journal article" date="2024" name="G3 (Bethesda)">
        <title>The genome of the cryopelagic Antarctic bald notothen, Trematomus borchgrevinki.</title>
        <authorList>
            <person name="Rayamajhi N."/>
            <person name="Rivera-Colon A.G."/>
            <person name="Minhas B.F."/>
            <person name="Cheng C.C."/>
            <person name="Catchen J.M."/>
        </authorList>
    </citation>
    <scope>NUCLEOTIDE SEQUENCE [LARGE SCALE GENOMIC DNA]</scope>
    <source>
        <strain evidence="1">AGRC-2024</strain>
    </source>
</reference>
<comment type="caution">
    <text evidence="1">The sequence shown here is derived from an EMBL/GenBank/DDBJ whole genome shotgun (WGS) entry which is preliminary data.</text>
</comment>
<dbReference type="InterPro" id="IPR012337">
    <property type="entry name" value="RNaseH-like_sf"/>
</dbReference>
<keyword evidence="2" id="KW-1185">Reference proteome</keyword>
<name>A0ABD2GZB4_PAGBO</name>
<evidence type="ECO:0000313" key="2">
    <source>
        <dbReference type="Proteomes" id="UP001619887"/>
    </source>
</evidence>
<evidence type="ECO:0008006" key="3">
    <source>
        <dbReference type="Google" id="ProtNLM"/>
    </source>
</evidence>
<gene>
    <name evidence="1" type="ORF">OYC64_011157</name>
</gene>
<dbReference type="Proteomes" id="UP001619887">
    <property type="component" value="Unassembled WGS sequence"/>
</dbReference>
<protein>
    <recommendedName>
        <fullName evidence="3">SCAN domain-containing protein 3</fullName>
    </recommendedName>
</protein>
<dbReference type="PANTHER" id="PTHR45913:SF19">
    <property type="entry name" value="LOW QUALITY PROTEIN: ZINC FINGER BED DOMAIN-CONTAINING PROTEIN 5-LIKE"/>
    <property type="match status" value="1"/>
</dbReference>
<dbReference type="EMBL" id="JBIYXZ010002074">
    <property type="protein sequence ID" value="KAL3059177.1"/>
    <property type="molecule type" value="Genomic_DNA"/>
</dbReference>
<dbReference type="PANTHER" id="PTHR45913">
    <property type="entry name" value="EPM2A-INTERACTING PROTEIN 1"/>
    <property type="match status" value="1"/>
</dbReference>
<accession>A0ABD2GZB4</accession>
<reference evidence="1 2" key="1">
    <citation type="journal article" date="2022" name="G3 (Bethesda)">
        <title>Evaluating Illumina-, Nanopore-, and PacBio-based genome assembly strategies with the bald notothen, Trematomus borchgrevinki.</title>
        <authorList>
            <person name="Rayamajhi N."/>
            <person name="Cheng C.C."/>
            <person name="Catchen J.M."/>
        </authorList>
    </citation>
    <scope>NUCLEOTIDE SEQUENCE [LARGE SCALE GENOMIC DNA]</scope>
    <source>
        <strain evidence="1">AGRC-2024</strain>
    </source>
</reference>
<dbReference type="AlphaFoldDB" id="A0ABD2GZB4"/>
<proteinExistence type="predicted"/>
<sequence length="130" mass="14713">MYYLYLPQHSEDVQSAPVKSIIEEHLANLIEKLLDVSSDRDLKMTFENSTLTQFWVCVKKEHPELGKTALEQLLPFGSTHLCEASFSAMTLIKTKQRNRLGLEKSLITAVSSLPPRMTKMLSEGQAHVSH</sequence>
<evidence type="ECO:0000313" key="1">
    <source>
        <dbReference type="EMBL" id="KAL3059177.1"/>
    </source>
</evidence>
<dbReference type="SUPFAM" id="SSF53098">
    <property type="entry name" value="Ribonuclease H-like"/>
    <property type="match status" value="1"/>
</dbReference>
<organism evidence="1 2">
    <name type="scientific">Pagothenia borchgrevinki</name>
    <name type="common">Bald rockcod</name>
    <name type="synonym">Trematomus borchgrevinki</name>
    <dbReference type="NCBI Taxonomy" id="8213"/>
    <lineage>
        <taxon>Eukaryota</taxon>
        <taxon>Metazoa</taxon>
        <taxon>Chordata</taxon>
        <taxon>Craniata</taxon>
        <taxon>Vertebrata</taxon>
        <taxon>Euteleostomi</taxon>
        <taxon>Actinopterygii</taxon>
        <taxon>Neopterygii</taxon>
        <taxon>Teleostei</taxon>
        <taxon>Neoteleostei</taxon>
        <taxon>Acanthomorphata</taxon>
        <taxon>Eupercaria</taxon>
        <taxon>Perciformes</taxon>
        <taxon>Notothenioidei</taxon>
        <taxon>Nototheniidae</taxon>
        <taxon>Pagothenia</taxon>
    </lineage>
</organism>